<name>A0A8H7DLC0_9AGAR</name>
<dbReference type="OrthoDB" id="10584740at2759"/>
<evidence type="ECO:0000313" key="2">
    <source>
        <dbReference type="Proteomes" id="UP000623467"/>
    </source>
</evidence>
<reference evidence="1" key="1">
    <citation type="submission" date="2020-05" db="EMBL/GenBank/DDBJ databases">
        <title>Mycena genomes resolve the evolution of fungal bioluminescence.</title>
        <authorList>
            <person name="Tsai I.J."/>
        </authorList>
    </citation>
    <scope>NUCLEOTIDE SEQUENCE</scope>
    <source>
        <strain evidence="1">160909Yilan</strain>
    </source>
</reference>
<evidence type="ECO:0000313" key="1">
    <source>
        <dbReference type="EMBL" id="KAF7375431.1"/>
    </source>
</evidence>
<dbReference type="AlphaFoldDB" id="A0A8H7DLC0"/>
<dbReference type="EMBL" id="JACAZH010000002">
    <property type="protein sequence ID" value="KAF7375431.1"/>
    <property type="molecule type" value="Genomic_DNA"/>
</dbReference>
<sequence length="130" mass="14737">MWLDRQNRACQARCILLAPPSRATSGDPSLRCMLIQDRTRGSNDCRVAMVTPRFQTPLVVPLLNDPFLPVPPQSLAKVDVVRCTAFDRDELLASIKTRMEIDPSFDPYGIEKARLVDPEGEDELDRLHYL</sequence>
<comment type="caution">
    <text evidence="1">The sequence shown here is derived from an EMBL/GenBank/DDBJ whole genome shotgun (WGS) entry which is preliminary data.</text>
</comment>
<accession>A0A8H7DLC0</accession>
<dbReference type="Proteomes" id="UP000623467">
    <property type="component" value="Unassembled WGS sequence"/>
</dbReference>
<gene>
    <name evidence="1" type="ORF">MSAN_00430900</name>
</gene>
<proteinExistence type="predicted"/>
<protein>
    <submittedName>
        <fullName evidence="1">Uncharacterized protein</fullName>
    </submittedName>
</protein>
<keyword evidence="2" id="KW-1185">Reference proteome</keyword>
<organism evidence="1 2">
    <name type="scientific">Mycena sanguinolenta</name>
    <dbReference type="NCBI Taxonomy" id="230812"/>
    <lineage>
        <taxon>Eukaryota</taxon>
        <taxon>Fungi</taxon>
        <taxon>Dikarya</taxon>
        <taxon>Basidiomycota</taxon>
        <taxon>Agaricomycotina</taxon>
        <taxon>Agaricomycetes</taxon>
        <taxon>Agaricomycetidae</taxon>
        <taxon>Agaricales</taxon>
        <taxon>Marasmiineae</taxon>
        <taxon>Mycenaceae</taxon>
        <taxon>Mycena</taxon>
    </lineage>
</organism>